<reference evidence="1" key="2">
    <citation type="submission" date="2020-09" db="EMBL/GenBank/DDBJ databases">
        <authorList>
            <consortium name="NCBI Pathogen Detection Project"/>
        </authorList>
    </citation>
    <scope>NUCLEOTIDE SEQUENCE</scope>
    <source>
        <strain evidence="1">O50</strain>
    </source>
</reference>
<evidence type="ECO:0000313" key="1">
    <source>
        <dbReference type="EMBL" id="HAT3895847.1"/>
    </source>
</evidence>
<name>A0A8H9UJJ4_CITFR</name>
<dbReference type="AlphaFoldDB" id="A0A8H9UJJ4"/>
<protein>
    <submittedName>
        <fullName evidence="1">Glycosyltransferase</fullName>
    </submittedName>
</protein>
<accession>A0A8H9UJJ4</accession>
<dbReference type="EMBL" id="DACSXJ010000001">
    <property type="protein sequence ID" value="HAT3895847.1"/>
    <property type="molecule type" value="Genomic_DNA"/>
</dbReference>
<reference evidence="1" key="1">
    <citation type="journal article" date="2018" name="Genome Biol.">
        <title>SKESA: strategic k-mer extension for scrupulous assemblies.</title>
        <authorList>
            <person name="Souvorov A."/>
            <person name="Agarwala R."/>
            <person name="Lipman D.J."/>
        </authorList>
    </citation>
    <scope>NUCLEOTIDE SEQUENCE</scope>
    <source>
        <strain evidence="1">O50</strain>
    </source>
</reference>
<dbReference type="RefSeq" id="WP_071667059.1">
    <property type="nucleotide sequence ID" value="NZ_CABDWZ010000001.1"/>
</dbReference>
<keyword evidence="1" id="KW-0808">Transferase</keyword>
<proteinExistence type="predicted"/>
<organism evidence="1">
    <name type="scientific">Citrobacter freundii</name>
    <dbReference type="NCBI Taxonomy" id="546"/>
    <lineage>
        <taxon>Bacteria</taxon>
        <taxon>Pseudomonadati</taxon>
        <taxon>Pseudomonadota</taxon>
        <taxon>Gammaproteobacteria</taxon>
        <taxon>Enterobacterales</taxon>
        <taxon>Enterobacteriaceae</taxon>
        <taxon>Citrobacter</taxon>
        <taxon>Citrobacter freundii complex</taxon>
    </lineage>
</organism>
<dbReference type="GO" id="GO:0016740">
    <property type="term" value="F:transferase activity"/>
    <property type="evidence" value="ECO:0007669"/>
    <property type="project" value="UniProtKB-KW"/>
</dbReference>
<gene>
    <name evidence="1" type="ORF">I9Y29_000223</name>
</gene>
<dbReference type="Proteomes" id="UP000855471">
    <property type="component" value="Unassembled WGS sequence"/>
</dbReference>
<comment type="caution">
    <text evidence="1">The sequence shown here is derived from an EMBL/GenBank/DDBJ whole genome shotgun (WGS) entry which is preliminary data.</text>
</comment>
<sequence length="323" mass="37846">MTKRVLLVCPRFFGYETKIAESLSRLSYEVDFIDERPSNSVIFKIIQRLGINFLIKKIIYRYFMEEISKLEGACYDVALFINIESVDKKILKLFNDKLKLSNRILYMWDSSKNKPNFPKLICHFDKVATFDPIDSKRLCLEYIPLFYSKRQNKIVKKSFDISFIGTAHSDRYKVASEIIKTAHKNGLKTYSYFYYPSRFLFLLRCIFDSRLNLSAFYSVNYSPMPYDKYCDVIESSKYVLDINHPDQSGLTMRTLEALGVGAKVLTTNFNIKDSELYKKGYVAIVDRKLPTFNSSIFRKDVKVDVSEYYIDNWVVKLIASKKL</sequence>